<sequence>NQINDMPSGKAVFEANTSDLPRLFYGIVFSIPGSENCLLLFAQFRWPSGVMKTVTT</sequence>
<reference evidence="2" key="1">
    <citation type="journal article" date="2014" name="Front. Microbiol.">
        <title>High frequency of phylogenetically diverse reductive dehalogenase-homologous genes in deep subseafloor sedimentary metagenomes.</title>
        <authorList>
            <person name="Kawai M."/>
            <person name="Futagami T."/>
            <person name="Toyoda A."/>
            <person name="Takaki Y."/>
            <person name="Nishi S."/>
            <person name="Hori S."/>
            <person name="Arai W."/>
            <person name="Tsubouchi T."/>
            <person name="Morono Y."/>
            <person name="Uchiyama I."/>
            <person name="Ito T."/>
            <person name="Fujiyama A."/>
            <person name="Inagaki F."/>
            <person name="Takami H."/>
        </authorList>
    </citation>
    <scope>NUCLEOTIDE SEQUENCE</scope>
    <source>
        <strain evidence="2">Expedition CK06-06</strain>
    </source>
</reference>
<protein>
    <submittedName>
        <fullName evidence="2">Uncharacterized protein</fullName>
    </submittedName>
</protein>
<name>X1QG34_9ZZZZ</name>
<evidence type="ECO:0000313" key="2">
    <source>
        <dbReference type="EMBL" id="GAI49960.1"/>
    </source>
</evidence>
<gene>
    <name evidence="2" type="ORF">S06H3_62639</name>
</gene>
<proteinExistence type="predicted"/>
<keyword evidence="1" id="KW-0472">Membrane</keyword>
<feature type="non-terminal residue" evidence="2">
    <location>
        <position position="1"/>
    </location>
</feature>
<comment type="caution">
    <text evidence="2">The sequence shown here is derived from an EMBL/GenBank/DDBJ whole genome shotgun (WGS) entry which is preliminary data.</text>
</comment>
<organism evidence="2">
    <name type="scientific">marine sediment metagenome</name>
    <dbReference type="NCBI Taxonomy" id="412755"/>
    <lineage>
        <taxon>unclassified sequences</taxon>
        <taxon>metagenomes</taxon>
        <taxon>ecological metagenomes</taxon>
    </lineage>
</organism>
<keyword evidence="1" id="KW-1133">Transmembrane helix</keyword>
<dbReference type="AlphaFoldDB" id="X1QG34"/>
<dbReference type="EMBL" id="BARV01041351">
    <property type="protein sequence ID" value="GAI49960.1"/>
    <property type="molecule type" value="Genomic_DNA"/>
</dbReference>
<accession>X1QG34</accession>
<evidence type="ECO:0000256" key="1">
    <source>
        <dbReference type="SAM" id="Phobius"/>
    </source>
</evidence>
<keyword evidence="1" id="KW-0812">Transmembrane</keyword>
<feature type="transmembrane region" description="Helical" evidence="1">
    <location>
        <begin position="23"/>
        <end position="42"/>
    </location>
</feature>